<name>A0A0E9NEQ2_SAICN</name>
<reference evidence="3 4" key="1">
    <citation type="journal article" date="2011" name="J. Gen. Appl. Microbiol.">
        <title>Draft genome sequencing of the enigmatic yeast Saitoella complicata.</title>
        <authorList>
            <person name="Nishida H."/>
            <person name="Hamamoto M."/>
            <person name="Sugiyama J."/>
        </authorList>
    </citation>
    <scope>NUCLEOTIDE SEQUENCE [LARGE SCALE GENOMIC DNA]</scope>
    <source>
        <strain evidence="3 4">NRRL Y-17804</strain>
    </source>
</reference>
<dbReference type="AlphaFoldDB" id="A0A0E9NEQ2"/>
<reference evidence="3 4" key="2">
    <citation type="journal article" date="2014" name="J. Gen. Appl. Microbiol.">
        <title>The early diverging ascomycetous budding yeast Saitoella complicata has three histone deacetylases belonging to the Clr6, Hos2, and Rpd3 lineages.</title>
        <authorList>
            <person name="Nishida H."/>
            <person name="Matsumoto T."/>
            <person name="Kondo S."/>
            <person name="Hamamoto M."/>
            <person name="Yoshikawa H."/>
        </authorList>
    </citation>
    <scope>NUCLEOTIDE SEQUENCE [LARGE SCALE GENOMIC DNA]</scope>
    <source>
        <strain evidence="3 4">NRRL Y-17804</strain>
    </source>
</reference>
<feature type="region of interest" description="Disordered" evidence="2">
    <location>
        <begin position="184"/>
        <end position="242"/>
    </location>
</feature>
<comment type="caution">
    <text evidence="3">The sequence shown here is derived from an EMBL/GenBank/DDBJ whole genome shotgun (WGS) entry which is preliminary data.</text>
</comment>
<keyword evidence="1" id="KW-0175">Coiled coil</keyword>
<dbReference type="Proteomes" id="UP000033140">
    <property type="component" value="Unassembled WGS sequence"/>
</dbReference>
<evidence type="ECO:0000313" key="3">
    <source>
        <dbReference type="EMBL" id="GAO47865.1"/>
    </source>
</evidence>
<proteinExistence type="predicted"/>
<dbReference type="EMBL" id="BACD03000011">
    <property type="protein sequence ID" value="GAO47865.1"/>
    <property type="molecule type" value="Genomic_DNA"/>
</dbReference>
<evidence type="ECO:0000256" key="1">
    <source>
        <dbReference type="SAM" id="Coils"/>
    </source>
</evidence>
<feature type="coiled-coil region" evidence="1">
    <location>
        <begin position="157"/>
        <end position="184"/>
    </location>
</feature>
<sequence>MEEGNVGNVGILYEERDLNTIITTDWSCYFLFARSLTLRQTYRESLHDAIFPLRRGIILSITNRTYHSHQLELLDTALYKLFIASTSTSTMPRNWGNQPTNAQQPTPIANPVYVCTSSPTDYYVTAVTYGALRIPVTAVPARDVPRLLDLGSSSSDGDALAKELKELKEEVGRLQMKVLDLEMDKSMKSRRQMQGAGSGGRSESVSGESMATTEEGVLTPRSVGAGAVGNGGEVMGMPPGYS</sequence>
<protein>
    <submittedName>
        <fullName evidence="3">Uncharacterized protein</fullName>
    </submittedName>
</protein>
<organism evidence="3 4">
    <name type="scientific">Saitoella complicata (strain BCRC 22490 / CBS 7301 / JCM 7358 / NBRC 10748 / NRRL Y-17804)</name>
    <dbReference type="NCBI Taxonomy" id="698492"/>
    <lineage>
        <taxon>Eukaryota</taxon>
        <taxon>Fungi</taxon>
        <taxon>Dikarya</taxon>
        <taxon>Ascomycota</taxon>
        <taxon>Taphrinomycotina</taxon>
        <taxon>Taphrinomycotina incertae sedis</taxon>
        <taxon>Saitoella</taxon>
    </lineage>
</organism>
<evidence type="ECO:0000313" key="4">
    <source>
        <dbReference type="Proteomes" id="UP000033140"/>
    </source>
</evidence>
<gene>
    <name evidence="3" type="ORF">G7K_2061-t1</name>
</gene>
<accession>A0A0E9NEQ2</accession>
<keyword evidence="4" id="KW-1185">Reference proteome</keyword>
<reference evidence="3 4" key="3">
    <citation type="journal article" date="2015" name="Genome Announc.">
        <title>Draft Genome Sequence of the Archiascomycetous Yeast Saitoella complicata.</title>
        <authorList>
            <person name="Yamauchi K."/>
            <person name="Kondo S."/>
            <person name="Hamamoto M."/>
            <person name="Takahashi Y."/>
            <person name="Ogura Y."/>
            <person name="Hayashi T."/>
            <person name="Nishida H."/>
        </authorList>
    </citation>
    <scope>NUCLEOTIDE SEQUENCE [LARGE SCALE GENOMIC DNA]</scope>
    <source>
        <strain evidence="3 4">NRRL Y-17804</strain>
    </source>
</reference>
<evidence type="ECO:0000256" key="2">
    <source>
        <dbReference type="SAM" id="MobiDB-lite"/>
    </source>
</evidence>